<dbReference type="AlphaFoldDB" id="A0A9X2KSM8"/>
<sequence length="355" mass="40373">MTNSAPPHTGIIEGFFGRSWRWDQRRQLADFMVREGFDFYLYAPKSDRHLRSRWREHWSNSDWQQLLQLRQHFRDRGVAFGLGLSPLDLCDTTGRADSAALETKIGRLNQLQPDWLGLFFDDMRGDIPHLAQRQAELAHCAATQSSAPHIVLCPTYYSDDPVLDKVFGARPDHYLEDLGRQLDPSIHLFWTGPKVCSDNYPDEHLQQITQKLERRPFIWDNYPVNDGAVKSQHLYLHPPTAERGLRRENIAGIAVNPMNQFSLSLPALSGLHSALKGETEAPLETTLKRLYPAGLAQQLAANADLFAHEGLGQLSEDQRELLLQAYQPFAHHGAGREVIDWLNGEYAFDPACLTE</sequence>
<evidence type="ECO:0000313" key="5">
    <source>
        <dbReference type="EMBL" id="MCP8898287.1"/>
    </source>
</evidence>
<feature type="domain" description="GH84" evidence="4">
    <location>
        <begin position="7"/>
        <end position="279"/>
    </location>
</feature>
<dbReference type="InterPro" id="IPR011496">
    <property type="entry name" value="O-GlcNAcase_cat"/>
</dbReference>
<dbReference type="GO" id="GO:0015929">
    <property type="term" value="F:hexosaminidase activity"/>
    <property type="evidence" value="ECO:0007669"/>
    <property type="project" value="UniProtKB-ARBA"/>
</dbReference>
<comment type="caution">
    <text evidence="5">The sequence shown here is derived from an EMBL/GenBank/DDBJ whole genome shotgun (WGS) entry which is preliminary data.</text>
</comment>
<accession>A0A9X2KSM8</accession>
<dbReference type="PANTHER" id="PTHR13170:SF16">
    <property type="entry name" value="PROTEIN O-GLCNACASE"/>
    <property type="match status" value="1"/>
</dbReference>
<keyword evidence="1 3" id="KW-0378">Hydrolase</keyword>
<dbReference type="GO" id="GO:1901135">
    <property type="term" value="P:carbohydrate derivative metabolic process"/>
    <property type="evidence" value="ECO:0007669"/>
    <property type="project" value="UniProtKB-ARBA"/>
</dbReference>
<dbReference type="SUPFAM" id="SSF51445">
    <property type="entry name" value="(Trans)glycosidases"/>
    <property type="match status" value="1"/>
</dbReference>
<dbReference type="Pfam" id="PF07555">
    <property type="entry name" value="NAGidase"/>
    <property type="match status" value="1"/>
</dbReference>
<dbReference type="PROSITE" id="PS52009">
    <property type="entry name" value="GH84"/>
    <property type="match status" value="1"/>
</dbReference>
<reference evidence="5" key="1">
    <citation type="submission" date="2022-05" db="EMBL/GenBank/DDBJ databases">
        <authorList>
            <person name="Sun H.-N."/>
        </authorList>
    </citation>
    <scope>NUCLEOTIDE SEQUENCE</scope>
    <source>
        <strain evidence="5">HB14</strain>
    </source>
</reference>
<evidence type="ECO:0000256" key="2">
    <source>
        <dbReference type="ARBA" id="ARBA00023295"/>
    </source>
</evidence>
<comment type="similarity">
    <text evidence="3">Belongs to the glycosyl hydrolase 84 family.</text>
</comment>
<dbReference type="Gene3D" id="3.20.20.80">
    <property type="entry name" value="Glycosidases"/>
    <property type="match status" value="1"/>
</dbReference>
<dbReference type="Proteomes" id="UP001139319">
    <property type="component" value="Unassembled WGS sequence"/>
</dbReference>
<name>A0A9X2KSM8_9GAMM</name>
<reference evidence="5" key="2">
    <citation type="submission" date="2023-01" db="EMBL/GenBank/DDBJ databases">
        <title>Gilvimarinus xylanilyticus HB14 isolated from Caulerpa lentillifera aquaculture base in Hainan, China.</title>
        <authorList>
            <person name="Zhang Y.-J."/>
        </authorList>
    </citation>
    <scope>NUCLEOTIDE SEQUENCE</scope>
    <source>
        <strain evidence="5">HB14</strain>
    </source>
</reference>
<keyword evidence="6" id="KW-1185">Reference proteome</keyword>
<feature type="active site" description="Proton donor" evidence="3">
    <location>
        <position position="122"/>
    </location>
</feature>
<dbReference type="EMBL" id="JAMFTH010000001">
    <property type="protein sequence ID" value="MCP8898287.1"/>
    <property type="molecule type" value="Genomic_DNA"/>
</dbReference>
<dbReference type="InterPro" id="IPR017853">
    <property type="entry name" value="GH"/>
</dbReference>
<dbReference type="PANTHER" id="PTHR13170">
    <property type="entry name" value="O-GLCNACASE"/>
    <property type="match status" value="1"/>
</dbReference>
<protein>
    <submittedName>
        <fullName evidence="5">Protein O-GlcNAcase</fullName>
    </submittedName>
</protein>
<organism evidence="5 6">
    <name type="scientific">Gilvimarinus xylanilyticus</name>
    <dbReference type="NCBI Taxonomy" id="2944139"/>
    <lineage>
        <taxon>Bacteria</taxon>
        <taxon>Pseudomonadati</taxon>
        <taxon>Pseudomonadota</taxon>
        <taxon>Gammaproteobacteria</taxon>
        <taxon>Cellvibrionales</taxon>
        <taxon>Cellvibrionaceae</taxon>
        <taxon>Gilvimarinus</taxon>
    </lineage>
</organism>
<keyword evidence="2 3" id="KW-0326">Glycosidase</keyword>
<evidence type="ECO:0000313" key="6">
    <source>
        <dbReference type="Proteomes" id="UP001139319"/>
    </source>
</evidence>
<evidence type="ECO:0000256" key="3">
    <source>
        <dbReference type="PROSITE-ProRule" id="PRU01353"/>
    </source>
</evidence>
<evidence type="ECO:0000259" key="4">
    <source>
        <dbReference type="PROSITE" id="PS52009"/>
    </source>
</evidence>
<evidence type="ECO:0000256" key="1">
    <source>
        <dbReference type="ARBA" id="ARBA00022801"/>
    </source>
</evidence>
<dbReference type="RefSeq" id="WP_253966571.1">
    <property type="nucleotide sequence ID" value="NZ_JAMFTH010000001.1"/>
</dbReference>
<proteinExistence type="inferred from homology"/>
<dbReference type="InterPro" id="IPR051822">
    <property type="entry name" value="Glycosyl_Hydrolase_84"/>
</dbReference>
<gene>
    <name evidence="5" type="ORF">M6D89_03110</name>
</gene>